<evidence type="ECO:0000313" key="1">
    <source>
        <dbReference type="EMBL" id="KAG5162762.1"/>
    </source>
</evidence>
<proteinExistence type="predicted"/>
<accession>A0A8H7XLG8</accession>
<dbReference type="EMBL" id="JAFIQS010000017">
    <property type="protein sequence ID" value="KAG5162762.1"/>
    <property type="molecule type" value="Genomic_DNA"/>
</dbReference>
<comment type="caution">
    <text evidence="1">The sequence shown here is derived from an EMBL/GenBank/DDBJ whole genome shotgun (WGS) entry which is preliminary data.</text>
</comment>
<reference evidence="1" key="1">
    <citation type="submission" date="2021-02" db="EMBL/GenBank/DDBJ databases">
        <title>Psilocybe cubensis genome.</title>
        <authorList>
            <person name="Mckernan K.J."/>
            <person name="Crawford S."/>
            <person name="Trippe A."/>
            <person name="Kane L.T."/>
            <person name="Mclaughlin S."/>
        </authorList>
    </citation>
    <scope>NUCLEOTIDE SEQUENCE [LARGE SCALE GENOMIC DNA]</scope>
    <source>
        <strain evidence="1">MGC-MH-2018</strain>
    </source>
</reference>
<name>A0A8H7XLG8_PSICU</name>
<dbReference type="AlphaFoldDB" id="A0A8H7XLG8"/>
<organism evidence="1">
    <name type="scientific">Psilocybe cubensis</name>
    <name type="common">Psychedelic mushroom</name>
    <name type="synonym">Stropharia cubensis</name>
    <dbReference type="NCBI Taxonomy" id="181762"/>
    <lineage>
        <taxon>Eukaryota</taxon>
        <taxon>Fungi</taxon>
        <taxon>Dikarya</taxon>
        <taxon>Basidiomycota</taxon>
        <taxon>Agaricomycotina</taxon>
        <taxon>Agaricomycetes</taxon>
        <taxon>Agaricomycetidae</taxon>
        <taxon>Agaricales</taxon>
        <taxon>Agaricineae</taxon>
        <taxon>Strophariaceae</taxon>
        <taxon>Psilocybe</taxon>
    </lineage>
</organism>
<sequence>MAAALRICDDITILCASAGQFKPSIFLIFLQTNTPPAALLRFRTMKVSVQYVIIVTLMAVTSQGATIPRALSSLDEPNESSVSNAGSASIGGSYASSSFLFFSSASVSSAASHFPTGSPSSFSAFPSGSAASISAFPSGSAASFSAFPSGSAASFSAFPSGSAASVSALPSGSAASISVFPSGSAASFSAFPSGSAASFSQVPTSIAYSAL</sequence>
<gene>
    <name evidence="1" type="ORF">JR316_012146</name>
</gene>
<protein>
    <submittedName>
        <fullName evidence="1">Uncharacterized protein</fullName>
    </submittedName>
</protein>